<feature type="domain" description="Enoyl reductase (ER)" evidence="4">
    <location>
        <begin position="82"/>
        <end position="395"/>
    </location>
</feature>
<comment type="caution">
    <text evidence="5">The sequence shown here is derived from an EMBL/GenBank/DDBJ whole genome shotgun (WGS) entry which is preliminary data.</text>
</comment>
<proteinExistence type="predicted"/>
<dbReference type="EMBL" id="CAMXCT020001704">
    <property type="protein sequence ID" value="CAL1145753.1"/>
    <property type="molecule type" value="Genomic_DNA"/>
</dbReference>
<feature type="non-terminal residue" evidence="5">
    <location>
        <position position="533"/>
    </location>
</feature>
<dbReference type="EMBL" id="CAMXCT030001704">
    <property type="protein sequence ID" value="CAL4779690.1"/>
    <property type="molecule type" value="Genomic_DNA"/>
</dbReference>
<dbReference type="GO" id="GO:0016020">
    <property type="term" value="C:membrane"/>
    <property type="evidence" value="ECO:0007669"/>
    <property type="project" value="UniProtKB-SubCell"/>
</dbReference>
<dbReference type="SUPFAM" id="SSF103506">
    <property type="entry name" value="Mitochondrial carrier"/>
    <property type="match status" value="1"/>
</dbReference>
<dbReference type="CDD" id="cd05289">
    <property type="entry name" value="MDR_like_2"/>
    <property type="match status" value="1"/>
</dbReference>
<dbReference type="OrthoDB" id="415884at2759"/>
<dbReference type="EMBL" id="CAMXCT010001704">
    <property type="protein sequence ID" value="CAI3992378.1"/>
    <property type="molecule type" value="Genomic_DNA"/>
</dbReference>
<accession>A0A9P1CKL6</accession>
<evidence type="ECO:0000313" key="7">
    <source>
        <dbReference type="Proteomes" id="UP001152797"/>
    </source>
</evidence>
<dbReference type="Pfam" id="PF08240">
    <property type="entry name" value="ADH_N"/>
    <property type="match status" value="1"/>
</dbReference>
<comment type="subcellular location">
    <subcellularLocation>
        <location evidence="1">Membrane</location>
        <topology evidence="1">Multi-pass membrane protein</topology>
    </subcellularLocation>
</comment>
<organism evidence="5">
    <name type="scientific">Cladocopium goreaui</name>
    <dbReference type="NCBI Taxonomy" id="2562237"/>
    <lineage>
        <taxon>Eukaryota</taxon>
        <taxon>Sar</taxon>
        <taxon>Alveolata</taxon>
        <taxon>Dinophyceae</taxon>
        <taxon>Suessiales</taxon>
        <taxon>Symbiodiniaceae</taxon>
        <taxon>Cladocopium</taxon>
    </lineage>
</organism>
<dbReference type="AlphaFoldDB" id="A0A9P1CKL6"/>
<name>A0A9P1CKL6_9DINO</name>
<evidence type="ECO:0000313" key="5">
    <source>
        <dbReference type="EMBL" id="CAI3992378.1"/>
    </source>
</evidence>
<evidence type="ECO:0000256" key="2">
    <source>
        <dbReference type="ARBA" id="ARBA00022692"/>
    </source>
</evidence>
<dbReference type="InterPro" id="IPR052733">
    <property type="entry name" value="Chloroplast_QOR"/>
</dbReference>
<reference evidence="5" key="1">
    <citation type="submission" date="2022-10" db="EMBL/GenBank/DDBJ databases">
        <authorList>
            <person name="Chen Y."/>
            <person name="Dougan E. K."/>
            <person name="Chan C."/>
            <person name="Rhodes N."/>
            <person name="Thang M."/>
        </authorList>
    </citation>
    <scope>NUCLEOTIDE SEQUENCE</scope>
</reference>
<dbReference type="Pfam" id="PF13602">
    <property type="entry name" value="ADH_zinc_N_2"/>
    <property type="match status" value="1"/>
</dbReference>
<dbReference type="SMART" id="SM00829">
    <property type="entry name" value="PKS_ER"/>
    <property type="match status" value="1"/>
</dbReference>
<keyword evidence="7" id="KW-1185">Reference proteome</keyword>
<sequence length="533" mass="57269">VSFMPALQLPRIERLLTTNYSAALLSGAVAGSTTELILYPLDCLKSSSLACPKLELNGRLWPAWSSKMRAAVVTNRSWDFQFHLEKVAVMDVDIPTPGKGEVLVEVYASNINPVDHKIVEMAGWSWTYPHKLGYDVAGVVKALGSGCTRLKVGDEVWGEATSLMEAPTTAGTYAQYAVVSESVLGLKPKTMSMLEAGAMPMVALTGLESLTFAARGAGRFQSPNTTVLVLGGSGGTGHMGIQLAKAMGAAWIITTCSSRHADFVRQLGADQVIDYHEQNYYDVLFPKSVDVIYDCVGQTGTGDHAFNIIKSHGSFVTLLQGAKASISTRLHRPDVREYAPTCVGSCSEHKKIDMVASLVEQGKLKVNIDQVFGLEDIVKAFNQSLSGHSTGKVALQIFGNATRKQSSCAPPKALQLYRGCGIALAGAATASAVFFVTYEFMKKRLLVEAASSHSQLSRIQFTCSVIGASVVGEVAASVVRVPIDLMKQRLQTGCHCLALPMSSSIVLASFQATALRDMCQSSLQYPLYECFKI</sequence>
<dbReference type="Gene3D" id="1.50.40.10">
    <property type="entry name" value="Mitochondrial carrier domain"/>
    <property type="match status" value="1"/>
</dbReference>
<reference evidence="6 7" key="2">
    <citation type="submission" date="2024-05" db="EMBL/GenBank/DDBJ databases">
        <authorList>
            <person name="Chen Y."/>
            <person name="Shah S."/>
            <person name="Dougan E. K."/>
            <person name="Thang M."/>
            <person name="Chan C."/>
        </authorList>
    </citation>
    <scope>NUCLEOTIDE SEQUENCE [LARGE SCALE GENOMIC DNA]</scope>
</reference>
<dbReference type="Gene3D" id="3.90.180.10">
    <property type="entry name" value="Medium-chain alcohol dehydrogenases, catalytic domain"/>
    <property type="match status" value="1"/>
</dbReference>
<evidence type="ECO:0000256" key="3">
    <source>
        <dbReference type="ARBA" id="ARBA00023136"/>
    </source>
</evidence>
<dbReference type="Pfam" id="PF00153">
    <property type="entry name" value="Mito_carr"/>
    <property type="match status" value="1"/>
</dbReference>
<feature type="non-terminal residue" evidence="5">
    <location>
        <position position="1"/>
    </location>
</feature>
<dbReference type="InterPro" id="IPR036291">
    <property type="entry name" value="NAD(P)-bd_dom_sf"/>
</dbReference>
<dbReference type="InterPro" id="IPR013154">
    <property type="entry name" value="ADH-like_N"/>
</dbReference>
<dbReference type="InterPro" id="IPR011032">
    <property type="entry name" value="GroES-like_sf"/>
</dbReference>
<keyword evidence="2" id="KW-0812">Transmembrane</keyword>
<dbReference type="Gene3D" id="3.40.50.720">
    <property type="entry name" value="NAD(P)-binding Rossmann-like Domain"/>
    <property type="match status" value="1"/>
</dbReference>
<dbReference type="InterPro" id="IPR018108">
    <property type="entry name" value="MCP_transmembrane"/>
</dbReference>
<dbReference type="PANTHER" id="PTHR44013:SF1">
    <property type="entry name" value="ZINC-TYPE ALCOHOL DEHYDROGENASE-LIKE PROTEIN C16A3.02C"/>
    <property type="match status" value="1"/>
</dbReference>
<dbReference type="GO" id="GO:0016491">
    <property type="term" value="F:oxidoreductase activity"/>
    <property type="evidence" value="ECO:0007669"/>
    <property type="project" value="InterPro"/>
</dbReference>
<evidence type="ECO:0000313" key="6">
    <source>
        <dbReference type="EMBL" id="CAL4779690.1"/>
    </source>
</evidence>
<keyword evidence="3" id="KW-0472">Membrane</keyword>
<dbReference type="SUPFAM" id="SSF51735">
    <property type="entry name" value="NAD(P)-binding Rossmann-fold domains"/>
    <property type="match status" value="1"/>
</dbReference>
<protein>
    <submittedName>
        <fullName evidence="6">2-methylene-furan-3-one reductase (Enon e oxidoreductase) (FaEO) (Quinone oxidoreductase) (FaQR)</fullName>
    </submittedName>
</protein>
<dbReference type="SUPFAM" id="SSF50129">
    <property type="entry name" value="GroES-like"/>
    <property type="match status" value="1"/>
</dbReference>
<dbReference type="Proteomes" id="UP001152797">
    <property type="component" value="Unassembled WGS sequence"/>
</dbReference>
<dbReference type="InterPro" id="IPR020843">
    <property type="entry name" value="ER"/>
</dbReference>
<dbReference type="InterPro" id="IPR023395">
    <property type="entry name" value="MCP_dom_sf"/>
</dbReference>
<dbReference type="PANTHER" id="PTHR44013">
    <property type="entry name" value="ZINC-TYPE ALCOHOL DEHYDROGENASE-LIKE PROTEIN C16A3.02C"/>
    <property type="match status" value="1"/>
</dbReference>
<evidence type="ECO:0000259" key="4">
    <source>
        <dbReference type="SMART" id="SM00829"/>
    </source>
</evidence>
<evidence type="ECO:0000256" key="1">
    <source>
        <dbReference type="ARBA" id="ARBA00004141"/>
    </source>
</evidence>
<gene>
    <name evidence="5" type="ORF">C1SCF055_LOCUS19214</name>
</gene>